<comment type="caution">
    <text evidence="6">The sequence shown here is derived from an EMBL/GenBank/DDBJ whole genome shotgun (WGS) entry which is preliminary data.</text>
</comment>
<dbReference type="Proteomes" id="UP000519439">
    <property type="component" value="Unassembled WGS sequence"/>
</dbReference>
<dbReference type="Pfam" id="PF00005">
    <property type="entry name" value="ABC_tran"/>
    <property type="match status" value="1"/>
</dbReference>
<evidence type="ECO:0000259" key="5">
    <source>
        <dbReference type="PROSITE" id="PS50893"/>
    </source>
</evidence>
<evidence type="ECO:0000313" key="6">
    <source>
        <dbReference type="EMBL" id="MBB4041596.1"/>
    </source>
</evidence>
<protein>
    <submittedName>
        <fullName evidence="6">Branched-chain amino acid transport system ATP-binding protein</fullName>
    </submittedName>
</protein>
<dbReference type="PROSITE" id="PS00211">
    <property type="entry name" value="ABC_TRANSPORTER_1"/>
    <property type="match status" value="1"/>
</dbReference>
<dbReference type="InterPro" id="IPR003439">
    <property type="entry name" value="ABC_transporter-like_ATP-bd"/>
</dbReference>
<dbReference type="SUPFAM" id="SSF52540">
    <property type="entry name" value="P-loop containing nucleoside triphosphate hydrolases"/>
    <property type="match status" value="1"/>
</dbReference>
<reference evidence="6 7" key="1">
    <citation type="submission" date="2020-08" db="EMBL/GenBank/DDBJ databases">
        <title>Genomic Encyclopedia of Type Strains, Phase IV (KMG-IV): sequencing the most valuable type-strain genomes for metagenomic binning, comparative biology and taxonomic classification.</title>
        <authorList>
            <person name="Goeker M."/>
        </authorList>
    </citation>
    <scope>NUCLEOTIDE SEQUENCE [LARGE SCALE GENOMIC DNA]</scope>
    <source>
        <strain evidence="6 7">DSM 15743</strain>
    </source>
</reference>
<gene>
    <name evidence="6" type="ORF">GGR34_003273</name>
</gene>
<dbReference type="PANTHER" id="PTHR45772">
    <property type="entry name" value="CONSERVED COMPONENT OF ABC TRANSPORTER FOR NATURAL AMINO ACIDS-RELATED"/>
    <property type="match status" value="1"/>
</dbReference>
<keyword evidence="4 6" id="KW-0067">ATP-binding</keyword>
<accession>A0A7W6N9D2</accession>
<dbReference type="InterPro" id="IPR051120">
    <property type="entry name" value="ABC_AA/LPS_Transport"/>
</dbReference>
<dbReference type="GO" id="GO:0005886">
    <property type="term" value="C:plasma membrane"/>
    <property type="evidence" value="ECO:0007669"/>
    <property type="project" value="TreeGrafter"/>
</dbReference>
<organism evidence="6 7">
    <name type="scientific">Microvirga flocculans</name>
    <dbReference type="NCBI Taxonomy" id="217168"/>
    <lineage>
        <taxon>Bacteria</taxon>
        <taxon>Pseudomonadati</taxon>
        <taxon>Pseudomonadota</taxon>
        <taxon>Alphaproteobacteria</taxon>
        <taxon>Hyphomicrobiales</taxon>
        <taxon>Methylobacteriaceae</taxon>
        <taxon>Microvirga</taxon>
    </lineage>
</organism>
<keyword evidence="3" id="KW-0547">Nucleotide-binding</keyword>
<evidence type="ECO:0000313" key="7">
    <source>
        <dbReference type="Proteomes" id="UP000519439"/>
    </source>
</evidence>
<dbReference type="InterPro" id="IPR027417">
    <property type="entry name" value="P-loop_NTPase"/>
</dbReference>
<dbReference type="RefSeq" id="WP_027315951.1">
    <property type="nucleotide sequence ID" value="NZ_JACIDC010000012.1"/>
</dbReference>
<keyword evidence="2" id="KW-0813">Transport</keyword>
<dbReference type="Pfam" id="PF12399">
    <property type="entry name" value="BCA_ABC_TP_C"/>
    <property type="match status" value="1"/>
</dbReference>
<evidence type="ECO:0000256" key="2">
    <source>
        <dbReference type="ARBA" id="ARBA00022448"/>
    </source>
</evidence>
<dbReference type="InterPro" id="IPR032823">
    <property type="entry name" value="BCA_ABC_TP_C"/>
</dbReference>
<dbReference type="AlphaFoldDB" id="A0A7W6N9D2"/>
<dbReference type="GO" id="GO:0005524">
    <property type="term" value="F:ATP binding"/>
    <property type="evidence" value="ECO:0007669"/>
    <property type="project" value="UniProtKB-KW"/>
</dbReference>
<dbReference type="SMART" id="SM00382">
    <property type="entry name" value="AAA"/>
    <property type="match status" value="1"/>
</dbReference>
<dbReference type="PANTHER" id="PTHR45772:SF2">
    <property type="entry name" value="ABC TRANSPORTER ATP-BINDING PROTEIN"/>
    <property type="match status" value="1"/>
</dbReference>
<evidence type="ECO:0000256" key="1">
    <source>
        <dbReference type="ARBA" id="ARBA00005417"/>
    </source>
</evidence>
<dbReference type="EMBL" id="JACIDC010000012">
    <property type="protein sequence ID" value="MBB4041596.1"/>
    <property type="molecule type" value="Genomic_DNA"/>
</dbReference>
<feature type="domain" description="ABC transporter" evidence="5">
    <location>
        <begin position="5"/>
        <end position="246"/>
    </location>
</feature>
<name>A0A7W6N9D2_9HYPH</name>
<comment type="similarity">
    <text evidence="1">Belongs to the ABC transporter superfamily.</text>
</comment>
<proteinExistence type="inferred from homology"/>
<dbReference type="GO" id="GO:0016887">
    <property type="term" value="F:ATP hydrolysis activity"/>
    <property type="evidence" value="ECO:0007669"/>
    <property type="project" value="InterPro"/>
</dbReference>
<keyword evidence="7" id="KW-1185">Reference proteome</keyword>
<sequence>MSPLFRVEGLTKSFGGLAVSRNISLAMSEGERLALIGPNGAGKTTFVNLVTGQLRPSAGRVVLNGEDVTGLGAVQRVRKGLVRTFQVTRLFSDMTPEEHVTLTVLQRQGRASRILGRFHGHSEVSDEVGAILRTLGLLEVARRKVGEIAYGQRRLLEIAIALALRPKVLLLDEPAAGVPAADTPRIEQALESLPPSLAVLMIEHDMDLVFRFARRVVVLASGEIIFEGLPSEVAADAKVREAYLGNYAHARSVA</sequence>
<evidence type="ECO:0000256" key="4">
    <source>
        <dbReference type="ARBA" id="ARBA00022840"/>
    </source>
</evidence>
<dbReference type="Gene3D" id="3.40.50.300">
    <property type="entry name" value="P-loop containing nucleotide triphosphate hydrolases"/>
    <property type="match status" value="1"/>
</dbReference>
<dbReference type="PROSITE" id="PS50893">
    <property type="entry name" value="ABC_TRANSPORTER_2"/>
    <property type="match status" value="1"/>
</dbReference>
<evidence type="ECO:0000256" key="3">
    <source>
        <dbReference type="ARBA" id="ARBA00022741"/>
    </source>
</evidence>
<dbReference type="InterPro" id="IPR017871">
    <property type="entry name" value="ABC_transporter-like_CS"/>
</dbReference>
<dbReference type="InterPro" id="IPR003593">
    <property type="entry name" value="AAA+_ATPase"/>
</dbReference>
<dbReference type="CDD" id="cd03219">
    <property type="entry name" value="ABC_Mj1267_LivG_branched"/>
    <property type="match status" value="1"/>
</dbReference>